<dbReference type="EMBL" id="PIPP01000001">
    <property type="protein sequence ID" value="RUO38323.1"/>
    <property type="molecule type" value="Genomic_DNA"/>
</dbReference>
<dbReference type="Proteomes" id="UP000286934">
    <property type="component" value="Unassembled WGS sequence"/>
</dbReference>
<comment type="caution">
    <text evidence="2">The sequence shown here is derived from an EMBL/GenBank/DDBJ whole genome shotgun (WGS) entry which is preliminary data.</text>
</comment>
<keyword evidence="1" id="KW-0472">Membrane</keyword>
<accession>A0A432WX37</accession>
<keyword evidence="1" id="KW-0812">Transmembrane</keyword>
<feature type="transmembrane region" description="Helical" evidence="1">
    <location>
        <begin position="6"/>
        <end position="28"/>
    </location>
</feature>
<protein>
    <recommendedName>
        <fullName evidence="4">Zinc ribbon domain-containing protein</fullName>
    </recommendedName>
</protein>
<keyword evidence="3" id="KW-1185">Reference proteome</keyword>
<evidence type="ECO:0000313" key="3">
    <source>
        <dbReference type="Proteomes" id="UP000286934"/>
    </source>
</evidence>
<organism evidence="2 3">
    <name type="scientific">Aliidiomarina shirensis</name>
    <dbReference type="NCBI Taxonomy" id="1048642"/>
    <lineage>
        <taxon>Bacteria</taxon>
        <taxon>Pseudomonadati</taxon>
        <taxon>Pseudomonadota</taxon>
        <taxon>Gammaproteobacteria</taxon>
        <taxon>Alteromonadales</taxon>
        <taxon>Idiomarinaceae</taxon>
        <taxon>Aliidiomarina</taxon>
    </lineage>
</organism>
<keyword evidence="1" id="KW-1133">Transmembrane helix</keyword>
<evidence type="ECO:0000256" key="1">
    <source>
        <dbReference type="SAM" id="Phobius"/>
    </source>
</evidence>
<dbReference type="AlphaFoldDB" id="A0A432WX37"/>
<proteinExistence type="predicted"/>
<evidence type="ECO:0000313" key="2">
    <source>
        <dbReference type="EMBL" id="RUO38323.1"/>
    </source>
</evidence>
<gene>
    <name evidence="2" type="ORF">CWE13_01385</name>
</gene>
<name>A0A432WX37_9GAMM</name>
<feature type="transmembrane region" description="Helical" evidence="1">
    <location>
        <begin position="118"/>
        <end position="138"/>
    </location>
</feature>
<feature type="transmembrane region" description="Helical" evidence="1">
    <location>
        <begin position="90"/>
        <end position="112"/>
    </location>
</feature>
<evidence type="ECO:0008006" key="4">
    <source>
        <dbReference type="Google" id="ProtNLM"/>
    </source>
</evidence>
<sequence>MTLSLQAAMIRFGVFTLANLIFIVNVLAKHFINFRLGDFYMAIISCPGCGKKVSDRAAVCGECGFMLGAHDVESLARKAQNQRSIKVSKLVSHQMLAILLFIAGITGTFYDWTQVEGWQFMPHISLAVSVLSFIWYLVTRARIYILKRQR</sequence>
<reference evidence="3" key="1">
    <citation type="journal article" date="2018" name="Front. Microbiol.">
        <title>Genome-Based Analysis Reveals the Taxonomy and Diversity of the Family Idiomarinaceae.</title>
        <authorList>
            <person name="Liu Y."/>
            <person name="Lai Q."/>
            <person name="Shao Z."/>
        </authorList>
    </citation>
    <scope>NUCLEOTIDE SEQUENCE [LARGE SCALE GENOMIC DNA]</scope>
    <source>
        <strain evidence="3">AIS</strain>
    </source>
</reference>